<feature type="compositionally biased region" description="Polar residues" evidence="1">
    <location>
        <begin position="12"/>
        <end position="25"/>
    </location>
</feature>
<gene>
    <name evidence="2" type="ORF">B0H17DRAFT_1222759</name>
</gene>
<evidence type="ECO:0000313" key="3">
    <source>
        <dbReference type="Proteomes" id="UP001221757"/>
    </source>
</evidence>
<proteinExistence type="predicted"/>
<dbReference type="AlphaFoldDB" id="A0AAD7AX70"/>
<sequence>MADTPDHHDDLTQWTLSLEQYTQDHQPPPASWPELSSAKSSPSLLYAPGEISAASARTIEEFYDLYGFLPPPRADEETVRLQTIQEYNLFRQDQIENFHRCSSLVNTFFHFAPVCTISLFHNDVHSVVSKAGEFPVQIDGEGLPTGKIVREPVVLNKKEITELSELPGDWRFAGNPLSVNSTGVKGYVGVPFTLEIDPSNPHDSERVTVGVVAVMSNRPLPKLTDTQRKVLDDLSTMLS</sequence>
<feature type="region of interest" description="Disordered" evidence="1">
    <location>
        <begin position="1"/>
        <end position="36"/>
    </location>
</feature>
<name>A0AAD7AX70_MYCRO</name>
<feature type="non-terminal residue" evidence="2">
    <location>
        <position position="1"/>
    </location>
</feature>
<protein>
    <submittedName>
        <fullName evidence="2">Uncharacterized protein</fullName>
    </submittedName>
</protein>
<feature type="compositionally biased region" description="Basic and acidic residues" evidence="1">
    <location>
        <begin position="1"/>
        <end position="11"/>
    </location>
</feature>
<organism evidence="2 3">
    <name type="scientific">Mycena rosella</name>
    <name type="common">Pink bonnet</name>
    <name type="synonym">Agaricus rosellus</name>
    <dbReference type="NCBI Taxonomy" id="1033263"/>
    <lineage>
        <taxon>Eukaryota</taxon>
        <taxon>Fungi</taxon>
        <taxon>Dikarya</taxon>
        <taxon>Basidiomycota</taxon>
        <taxon>Agaricomycotina</taxon>
        <taxon>Agaricomycetes</taxon>
        <taxon>Agaricomycetidae</taxon>
        <taxon>Agaricales</taxon>
        <taxon>Marasmiineae</taxon>
        <taxon>Mycenaceae</taxon>
        <taxon>Mycena</taxon>
    </lineage>
</organism>
<comment type="caution">
    <text evidence="2">The sequence shown here is derived from an EMBL/GenBank/DDBJ whole genome shotgun (WGS) entry which is preliminary data.</text>
</comment>
<dbReference type="PANTHER" id="PTHR43102">
    <property type="entry name" value="SLR1143 PROTEIN"/>
    <property type="match status" value="1"/>
</dbReference>
<accession>A0AAD7AX70</accession>
<dbReference type="Proteomes" id="UP001221757">
    <property type="component" value="Unassembled WGS sequence"/>
</dbReference>
<dbReference type="EMBL" id="JARKIE010001388">
    <property type="protein sequence ID" value="KAJ7602540.1"/>
    <property type="molecule type" value="Genomic_DNA"/>
</dbReference>
<reference evidence="2" key="1">
    <citation type="submission" date="2023-03" db="EMBL/GenBank/DDBJ databases">
        <title>Massive genome expansion in bonnet fungi (Mycena s.s.) driven by repeated elements and novel gene families across ecological guilds.</title>
        <authorList>
            <consortium name="Lawrence Berkeley National Laboratory"/>
            <person name="Harder C.B."/>
            <person name="Miyauchi S."/>
            <person name="Viragh M."/>
            <person name="Kuo A."/>
            <person name="Thoen E."/>
            <person name="Andreopoulos B."/>
            <person name="Lu D."/>
            <person name="Skrede I."/>
            <person name="Drula E."/>
            <person name="Henrissat B."/>
            <person name="Morin E."/>
            <person name="Kohler A."/>
            <person name="Barry K."/>
            <person name="LaButti K."/>
            <person name="Morin E."/>
            <person name="Salamov A."/>
            <person name="Lipzen A."/>
            <person name="Mereny Z."/>
            <person name="Hegedus B."/>
            <person name="Baldrian P."/>
            <person name="Stursova M."/>
            <person name="Weitz H."/>
            <person name="Taylor A."/>
            <person name="Grigoriev I.V."/>
            <person name="Nagy L.G."/>
            <person name="Martin F."/>
            <person name="Kauserud H."/>
        </authorList>
    </citation>
    <scope>NUCLEOTIDE SEQUENCE</scope>
    <source>
        <strain evidence="2">CBHHK067</strain>
    </source>
</reference>
<evidence type="ECO:0000313" key="2">
    <source>
        <dbReference type="EMBL" id="KAJ7602540.1"/>
    </source>
</evidence>
<dbReference type="PANTHER" id="PTHR43102:SF2">
    <property type="entry name" value="GAF DOMAIN-CONTAINING PROTEIN"/>
    <property type="match status" value="1"/>
</dbReference>
<keyword evidence="3" id="KW-1185">Reference proteome</keyword>
<evidence type="ECO:0000256" key="1">
    <source>
        <dbReference type="SAM" id="MobiDB-lite"/>
    </source>
</evidence>